<organism evidence="2 3">
    <name type="scientific">Candidatus Pseudogracilibacillus intestinigallinarum</name>
    <dbReference type="NCBI Taxonomy" id="2838742"/>
    <lineage>
        <taxon>Bacteria</taxon>
        <taxon>Bacillati</taxon>
        <taxon>Bacillota</taxon>
        <taxon>Bacilli</taxon>
        <taxon>Bacillales</taxon>
        <taxon>Bacillaceae</taxon>
        <taxon>Pseudogracilibacillus</taxon>
    </lineage>
</organism>
<dbReference type="AlphaFoldDB" id="A0A9D1PLE8"/>
<dbReference type="InterPro" id="IPR011528">
    <property type="entry name" value="NERD"/>
</dbReference>
<evidence type="ECO:0000313" key="3">
    <source>
        <dbReference type="Proteomes" id="UP000823937"/>
    </source>
</evidence>
<dbReference type="PROSITE" id="PS50965">
    <property type="entry name" value="NERD"/>
    <property type="match status" value="1"/>
</dbReference>
<dbReference type="EMBL" id="DXHX01000091">
    <property type="protein sequence ID" value="HIV74643.1"/>
    <property type="molecule type" value="Genomic_DNA"/>
</dbReference>
<feature type="domain" description="NERD" evidence="1">
    <location>
        <begin position="14"/>
        <end position="130"/>
    </location>
</feature>
<reference evidence="2" key="1">
    <citation type="journal article" date="2021" name="PeerJ">
        <title>Extensive microbial diversity within the chicken gut microbiome revealed by metagenomics and culture.</title>
        <authorList>
            <person name="Gilroy R."/>
            <person name="Ravi A."/>
            <person name="Getino M."/>
            <person name="Pursley I."/>
            <person name="Horton D.L."/>
            <person name="Alikhan N.F."/>
            <person name="Baker D."/>
            <person name="Gharbi K."/>
            <person name="Hall N."/>
            <person name="Watson M."/>
            <person name="Adriaenssens E.M."/>
            <person name="Foster-Nyarko E."/>
            <person name="Jarju S."/>
            <person name="Secka A."/>
            <person name="Antonio M."/>
            <person name="Oren A."/>
            <person name="Chaudhuri R.R."/>
            <person name="La Ragione R."/>
            <person name="Hildebrand F."/>
            <person name="Pallen M.J."/>
        </authorList>
    </citation>
    <scope>NUCLEOTIDE SEQUENCE</scope>
    <source>
        <strain evidence="2">CHK169-2315</strain>
    </source>
</reference>
<dbReference type="Proteomes" id="UP000823937">
    <property type="component" value="Unassembled WGS sequence"/>
</dbReference>
<accession>A0A9D1PLE8</accession>
<sequence length="293" mass="34783">MYEPLKIQAAKAQKGLNGERKLDYHLRMLPSTIYSVLNDISFELRDITFQIDACIVSNHAIYLIDSKSIDGEAIFSTQLEQLTQKHKNKERNIKYPLTQLESNKFLIMQWLQERSLEGFPIYYFVSIADSTTIIKVIGDESHIATHVTFAENIPFYIKRQNETLEKRYPNGNPTLKNKIVTQMMQAYKDLKIDYFKKFKIDISDVQPGVICKKCYRLETTYLKGKWICQHCHYIDRFAYRRSLEEFFILFGSSISNKEARWFLRVPSRVTITKILQRSNLIYNRQNKRWYKQK</sequence>
<name>A0A9D1PLE8_9BACI</name>
<dbReference type="Pfam" id="PF08378">
    <property type="entry name" value="NERD"/>
    <property type="match status" value="1"/>
</dbReference>
<protein>
    <submittedName>
        <fullName evidence="2">NERD domain-containing protein</fullName>
    </submittedName>
</protein>
<comment type="caution">
    <text evidence="2">The sequence shown here is derived from an EMBL/GenBank/DDBJ whole genome shotgun (WGS) entry which is preliminary data.</text>
</comment>
<reference evidence="2" key="2">
    <citation type="submission" date="2021-04" db="EMBL/GenBank/DDBJ databases">
        <authorList>
            <person name="Gilroy R."/>
        </authorList>
    </citation>
    <scope>NUCLEOTIDE SEQUENCE</scope>
    <source>
        <strain evidence="2">CHK169-2315</strain>
    </source>
</reference>
<gene>
    <name evidence="2" type="ORF">H9895_06115</name>
</gene>
<evidence type="ECO:0000313" key="2">
    <source>
        <dbReference type="EMBL" id="HIV74643.1"/>
    </source>
</evidence>
<proteinExistence type="predicted"/>
<evidence type="ECO:0000259" key="1">
    <source>
        <dbReference type="PROSITE" id="PS50965"/>
    </source>
</evidence>